<evidence type="ECO:0000256" key="3">
    <source>
        <dbReference type="ARBA" id="ARBA00022448"/>
    </source>
</evidence>
<feature type="transmembrane region" description="Helical" evidence="9">
    <location>
        <begin position="331"/>
        <end position="350"/>
    </location>
</feature>
<dbReference type="Proteomes" id="UP000789405">
    <property type="component" value="Unassembled WGS sequence"/>
</dbReference>
<keyword evidence="3" id="KW-0813">Transport</keyword>
<feature type="transmembrane region" description="Helical" evidence="9">
    <location>
        <begin position="89"/>
        <end position="111"/>
    </location>
</feature>
<feature type="non-terminal residue" evidence="11">
    <location>
        <position position="1"/>
    </location>
</feature>
<evidence type="ECO:0000313" key="11">
    <source>
        <dbReference type="EMBL" id="CAG8538568.1"/>
    </source>
</evidence>
<feature type="transmembrane region" description="Helical" evidence="9">
    <location>
        <begin position="399"/>
        <end position="420"/>
    </location>
</feature>
<accession>A0A9N9FK35</accession>
<comment type="similarity">
    <text evidence="2">Belongs to the Ca(2+):cation antiporter (CaCA) (TC 2.A.19) family.</text>
</comment>
<dbReference type="GO" id="GO:0012505">
    <property type="term" value="C:endomembrane system"/>
    <property type="evidence" value="ECO:0007669"/>
    <property type="project" value="UniProtKB-SubCell"/>
</dbReference>
<dbReference type="Pfam" id="PF01699">
    <property type="entry name" value="Na_Ca_ex"/>
    <property type="match status" value="2"/>
</dbReference>
<comment type="subcellular location">
    <subcellularLocation>
        <location evidence="1">Endomembrane system</location>
        <topology evidence="1">Multi-pass membrane protein</topology>
    </subcellularLocation>
</comment>
<evidence type="ECO:0000256" key="8">
    <source>
        <dbReference type="SAM" id="MobiDB-lite"/>
    </source>
</evidence>
<feature type="transmembrane region" description="Helical" evidence="9">
    <location>
        <begin position="294"/>
        <end position="319"/>
    </location>
</feature>
<name>A0A9N9FK35_9GLOM</name>
<feature type="compositionally biased region" description="Basic and acidic residues" evidence="8">
    <location>
        <begin position="1"/>
        <end position="11"/>
    </location>
</feature>
<dbReference type="OrthoDB" id="1699231at2759"/>
<dbReference type="Gene3D" id="1.20.1420.30">
    <property type="entry name" value="NCX, central ion-binding region"/>
    <property type="match status" value="1"/>
</dbReference>
<evidence type="ECO:0000313" key="12">
    <source>
        <dbReference type="Proteomes" id="UP000789405"/>
    </source>
</evidence>
<dbReference type="EMBL" id="CAJVPY010001834">
    <property type="protein sequence ID" value="CAG8538568.1"/>
    <property type="molecule type" value="Genomic_DNA"/>
</dbReference>
<evidence type="ECO:0000256" key="2">
    <source>
        <dbReference type="ARBA" id="ARBA00008170"/>
    </source>
</evidence>
<organism evidence="11 12">
    <name type="scientific">Dentiscutata erythropus</name>
    <dbReference type="NCBI Taxonomy" id="1348616"/>
    <lineage>
        <taxon>Eukaryota</taxon>
        <taxon>Fungi</taxon>
        <taxon>Fungi incertae sedis</taxon>
        <taxon>Mucoromycota</taxon>
        <taxon>Glomeromycotina</taxon>
        <taxon>Glomeromycetes</taxon>
        <taxon>Diversisporales</taxon>
        <taxon>Gigasporaceae</taxon>
        <taxon>Dentiscutata</taxon>
    </lineage>
</organism>
<reference evidence="11" key="1">
    <citation type="submission" date="2021-06" db="EMBL/GenBank/DDBJ databases">
        <authorList>
            <person name="Kallberg Y."/>
            <person name="Tangrot J."/>
            <person name="Rosling A."/>
        </authorList>
    </citation>
    <scope>NUCLEOTIDE SEQUENCE</scope>
    <source>
        <strain evidence="11">MA453B</strain>
    </source>
</reference>
<keyword evidence="6" id="KW-0406">Ion transport</keyword>
<feature type="transmembrane region" description="Helical" evidence="9">
    <location>
        <begin position="211"/>
        <end position="235"/>
    </location>
</feature>
<feature type="domain" description="Sodium/calcium exchanger membrane region" evidence="10">
    <location>
        <begin position="301"/>
        <end position="435"/>
    </location>
</feature>
<dbReference type="InterPro" id="IPR004837">
    <property type="entry name" value="NaCa_Exmemb"/>
</dbReference>
<feature type="region of interest" description="Disordered" evidence="8">
    <location>
        <begin position="1"/>
        <end position="34"/>
    </location>
</feature>
<evidence type="ECO:0000256" key="1">
    <source>
        <dbReference type="ARBA" id="ARBA00004127"/>
    </source>
</evidence>
<evidence type="ECO:0000256" key="5">
    <source>
        <dbReference type="ARBA" id="ARBA00022989"/>
    </source>
</evidence>
<sequence>MSSQDKQDKQDNNNTKIYIDPSQNTSGLLSESTEHPGLEYATPESVQKDILGDNPVVAESEKETIKFFSHPISFILNTIGILKMDKTHFLLLFIIPAAIIKRYYVCFFAIIPLSNIMTIAIDDLTARGKPHYAAVLHAFSGNFVELVIETVALVDGKYNIVRSAVLGSILCNITLVLGIAFLAGAWPSESRQNRRSESSIHLKDSHFKAKLFVNTSSSILALSVLALVIPAAFRMASVSQTSTVSANIDCDIQNISHATAIILMTIYIASLVFQLKTHAKDTLAAMEYKCGEVLYHWTFDLFLLAGSIVGITFFAMYFVRDIEEFAETYNIGSGFVGIVLLPICVVSNFIEHYEAIKEAYEDKIDTSVSLILNTSVQMALLVTPLLVLIGWAIGRPLSLDFNILEICVLAGAVLIVNFLVADNMATWLEGFMLIGSQTAEPDSWSSQVVLWGSVTLEFLNGVKRIDINSSNGDEETLDEPEMKK</sequence>
<keyword evidence="4 9" id="KW-0812">Transmembrane</keyword>
<feature type="transmembrane region" description="Helical" evidence="9">
    <location>
        <begin position="370"/>
        <end position="393"/>
    </location>
</feature>
<dbReference type="GO" id="GO:0005774">
    <property type="term" value="C:vacuolar membrane"/>
    <property type="evidence" value="ECO:0007669"/>
    <property type="project" value="UniProtKB-ARBA"/>
</dbReference>
<evidence type="ECO:0000259" key="10">
    <source>
        <dbReference type="Pfam" id="PF01699"/>
    </source>
</evidence>
<dbReference type="PANTHER" id="PTHR31503">
    <property type="entry name" value="VACUOLAR CALCIUM ION TRANSPORTER"/>
    <property type="match status" value="1"/>
</dbReference>
<evidence type="ECO:0000256" key="6">
    <source>
        <dbReference type="ARBA" id="ARBA00023065"/>
    </source>
</evidence>
<keyword evidence="5 9" id="KW-1133">Transmembrane helix</keyword>
<dbReference type="AlphaFoldDB" id="A0A9N9FK35"/>
<comment type="caution">
    <text evidence="11">The sequence shown here is derived from an EMBL/GenBank/DDBJ whole genome shotgun (WGS) entry which is preliminary data.</text>
</comment>
<feature type="transmembrane region" description="Helical" evidence="9">
    <location>
        <begin position="255"/>
        <end position="273"/>
    </location>
</feature>
<feature type="compositionally biased region" description="Polar residues" evidence="8">
    <location>
        <begin position="12"/>
        <end position="31"/>
    </location>
</feature>
<protein>
    <submittedName>
        <fullName evidence="11">1806_t:CDS:1</fullName>
    </submittedName>
</protein>
<gene>
    <name evidence="11" type="ORF">DERYTH_LOCUS4691</name>
</gene>
<dbReference type="InterPro" id="IPR044880">
    <property type="entry name" value="NCX_ion-bd_dom_sf"/>
</dbReference>
<dbReference type="InterPro" id="IPR004713">
    <property type="entry name" value="CaH_exchang"/>
</dbReference>
<proteinExistence type="inferred from homology"/>
<evidence type="ECO:0000256" key="7">
    <source>
        <dbReference type="ARBA" id="ARBA00023136"/>
    </source>
</evidence>
<dbReference type="PANTHER" id="PTHR31503:SF22">
    <property type="entry name" value="VACUOLAR CALCIUM ION TRANSPORTER"/>
    <property type="match status" value="1"/>
</dbReference>
<evidence type="ECO:0000256" key="4">
    <source>
        <dbReference type="ARBA" id="ARBA00022692"/>
    </source>
</evidence>
<keyword evidence="12" id="KW-1185">Reference proteome</keyword>
<keyword evidence="7 9" id="KW-0472">Membrane</keyword>
<dbReference type="GO" id="GO:0006874">
    <property type="term" value="P:intracellular calcium ion homeostasis"/>
    <property type="evidence" value="ECO:0007669"/>
    <property type="project" value="TreeGrafter"/>
</dbReference>
<feature type="transmembrane region" description="Helical" evidence="9">
    <location>
        <begin position="164"/>
        <end position="186"/>
    </location>
</feature>
<feature type="domain" description="Sodium/calcium exchanger membrane region" evidence="10">
    <location>
        <begin position="105"/>
        <end position="275"/>
    </location>
</feature>
<evidence type="ECO:0000256" key="9">
    <source>
        <dbReference type="SAM" id="Phobius"/>
    </source>
</evidence>
<dbReference type="GO" id="GO:0015369">
    <property type="term" value="F:calcium:proton antiporter activity"/>
    <property type="evidence" value="ECO:0007669"/>
    <property type="project" value="TreeGrafter"/>
</dbReference>